<evidence type="ECO:0008006" key="3">
    <source>
        <dbReference type="Google" id="ProtNLM"/>
    </source>
</evidence>
<dbReference type="OrthoDB" id="8478129at2"/>
<dbReference type="AlphaFoldDB" id="A0A0F5JYK6"/>
<dbReference type="RefSeq" id="WP_024904781.1">
    <property type="nucleotide sequence ID" value="NZ_CADFGU010000010.1"/>
</dbReference>
<dbReference type="Proteomes" id="UP000033618">
    <property type="component" value="Unassembled WGS sequence"/>
</dbReference>
<dbReference type="EMBL" id="LAQU01000014">
    <property type="protein sequence ID" value="KKB62908.1"/>
    <property type="molecule type" value="Genomic_DNA"/>
</dbReference>
<evidence type="ECO:0000313" key="2">
    <source>
        <dbReference type="Proteomes" id="UP000033618"/>
    </source>
</evidence>
<dbReference type="PATRIC" id="fig|28092.6.peg.3336"/>
<organism evidence="1 2">
    <name type="scientific">Robbsia andropogonis</name>
    <dbReference type="NCBI Taxonomy" id="28092"/>
    <lineage>
        <taxon>Bacteria</taxon>
        <taxon>Pseudomonadati</taxon>
        <taxon>Pseudomonadota</taxon>
        <taxon>Betaproteobacteria</taxon>
        <taxon>Burkholderiales</taxon>
        <taxon>Burkholderiaceae</taxon>
        <taxon>Robbsia</taxon>
    </lineage>
</organism>
<evidence type="ECO:0000313" key="1">
    <source>
        <dbReference type="EMBL" id="KKB62908.1"/>
    </source>
</evidence>
<comment type="caution">
    <text evidence="1">The sequence shown here is derived from an EMBL/GenBank/DDBJ whole genome shotgun (WGS) entry which is preliminary data.</text>
</comment>
<name>A0A0F5JYK6_9BURK</name>
<reference evidence="1 2" key="1">
    <citation type="submission" date="2015-03" db="EMBL/GenBank/DDBJ databases">
        <title>Draft Genome Sequence of Burkholderia andropogonis type strain ICMP2807, isolated from Sorghum bicolor.</title>
        <authorList>
            <person name="Lopes-Santos L."/>
            <person name="Castro D.B."/>
            <person name="Ottoboni L.M."/>
            <person name="Park D."/>
            <person name="Weirc B.S."/>
            <person name="Destefano S.A."/>
        </authorList>
    </citation>
    <scope>NUCLEOTIDE SEQUENCE [LARGE SCALE GENOMIC DNA]</scope>
    <source>
        <strain evidence="1 2">ICMP2807</strain>
    </source>
</reference>
<gene>
    <name evidence="1" type="ORF">WM40_14110</name>
</gene>
<sequence>MPNVTLPKSELAIAAYAKLENVASALLFNHALRVFAFGSVVGQKRSLRFDSDMLFVCAMLHHIGLVDDQVTSNARFEIDSANVTKALLEQFKLEPALAAQAWDAVALHTSPEIPEYKSHLALALQIGVEADLYGWHFEEIPEASRQQIIHDFPREDNFSKLLVEIYGTALIRRRDSVFRTPYVDLLERADAKYRRPNLCGRILGSPWSYPR</sequence>
<dbReference type="Gene3D" id="1.10.3210.10">
    <property type="entry name" value="Hypothetical protein af1432"/>
    <property type="match status" value="1"/>
</dbReference>
<dbReference type="PANTHER" id="PTHR35569:SF1">
    <property type="entry name" value="CYANAMIDE HYDRATASE DDI2-RELATED"/>
    <property type="match status" value="1"/>
</dbReference>
<dbReference type="STRING" id="28092.WM40_14110"/>
<protein>
    <recommendedName>
        <fullName evidence="3">Phosphohydrolase</fullName>
    </recommendedName>
</protein>
<dbReference type="PANTHER" id="PTHR35569">
    <property type="entry name" value="CYANAMIDE HYDRATASE DDI2-RELATED"/>
    <property type="match status" value="1"/>
</dbReference>
<proteinExistence type="predicted"/>
<keyword evidence="2" id="KW-1185">Reference proteome</keyword>
<dbReference type="SUPFAM" id="SSF109604">
    <property type="entry name" value="HD-domain/PDEase-like"/>
    <property type="match status" value="1"/>
</dbReference>
<accession>A0A0F5JYK6</accession>